<dbReference type="SUPFAM" id="SSF56281">
    <property type="entry name" value="Metallo-hydrolase/oxidoreductase"/>
    <property type="match status" value="1"/>
</dbReference>
<evidence type="ECO:0000256" key="3">
    <source>
        <dbReference type="ARBA" id="ARBA00022722"/>
    </source>
</evidence>
<evidence type="ECO:0000256" key="4">
    <source>
        <dbReference type="ARBA" id="ARBA00022759"/>
    </source>
</evidence>
<comment type="similarity">
    <text evidence="2">Belongs to the DNA repair metallo-beta-lactamase (DRMBL) family.</text>
</comment>
<feature type="compositionally biased region" description="Acidic residues" evidence="13">
    <location>
        <begin position="667"/>
        <end position="684"/>
    </location>
</feature>
<evidence type="ECO:0000256" key="7">
    <source>
        <dbReference type="ARBA" id="ARBA00022839"/>
    </source>
</evidence>
<evidence type="ECO:0000256" key="9">
    <source>
        <dbReference type="ARBA" id="ARBA00023204"/>
    </source>
</evidence>
<protein>
    <recommendedName>
        <fullName evidence="11">Protein artemis</fullName>
    </recommendedName>
    <alternativeName>
        <fullName evidence="12">DNA cross-link repair 1C protein</fullName>
    </alternativeName>
</protein>
<evidence type="ECO:0000256" key="13">
    <source>
        <dbReference type="SAM" id="MobiDB-lite"/>
    </source>
</evidence>
<dbReference type="Pfam" id="PF23023">
    <property type="entry name" value="Anti-Pycsar_Apyc1"/>
    <property type="match status" value="1"/>
</dbReference>
<keyword evidence="8" id="KW-0233">DNA recombination</keyword>
<dbReference type="InterPro" id="IPR011084">
    <property type="entry name" value="DRMBL"/>
</dbReference>
<keyword evidence="10" id="KW-0539">Nucleus</keyword>
<dbReference type="PANTHER" id="PTHR23240">
    <property type="entry name" value="DNA CROSS-LINK REPAIR PROTEIN PSO2/SNM1-RELATED"/>
    <property type="match status" value="1"/>
</dbReference>
<evidence type="ECO:0000256" key="12">
    <source>
        <dbReference type="ARBA" id="ARBA00042677"/>
    </source>
</evidence>
<dbReference type="Proteomes" id="UP001590950">
    <property type="component" value="Unassembled WGS sequence"/>
</dbReference>
<keyword evidence="16" id="KW-1185">Reference proteome</keyword>
<evidence type="ECO:0000256" key="2">
    <source>
        <dbReference type="ARBA" id="ARBA00010304"/>
    </source>
</evidence>
<keyword evidence="6" id="KW-0378">Hydrolase</keyword>
<evidence type="ECO:0000256" key="10">
    <source>
        <dbReference type="ARBA" id="ARBA00023242"/>
    </source>
</evidence>
<evidence type="ECO:0000256" key="11">
    <source>
        <dbReference type="ARBA" id="ARBA00039759"/>
    </source>
</evidence>
<dbReference type="Gene3D" id="3.60.15.10">
    <property type="entry name" value="Ribonuclease Z/Hydroxyacylglutathione hydrolase-like"/>
    <property type="match status" value="1"/>
</dbReference>
<dbReference type="InterPro" id="IPR036866">
    <property type="entry name" value="RibonucZ/Hydroxyglut_hydro"/>
</dbReference>
<keyword evidence="3" id="KW-0540">Nuclease</keyword>
<organism evidence="15 16">
    <name type="scientific">Stereocaulon virgatum</name>
    <dbReference type="NCBI Taxonomy" id="373712"/>
    <lineage>
        <taxon>Eukaryota</taxon>
        <taxon>Fungi</taxon>
        <taxon>Dikarya</taxon>
        <taxon>Ascomycota</taxon>
        <taxon>Pezizomycotina</taxon>
        <taxon>Lecanoromycetes</taxon>
        <taxon>OSLEUM clade</taxon>
        <taxon>Lecanoromycetidae</taxon>
        <taxon>Lecanorales</taxon>
        <taxon>Lecanorineae</taxon>
        <taxon>Stereocaulaceae</taxon>
        <taxon>Stereocaulon</taxon>
    </lineage>
</organism>
<feature type="domain" description="DNA repair metallo-beta-lactamase" evidence="14">
    <location>
        <begin position="442"/>
        <end position="473"/>
    </location>
</feature>
<evidence type="ECO:0000256" key="6">
    <source>
        <dbReference type="ARBA" id="ARBA00022801"/>
    </source>
</evidence>
<feature type="region of interest" description="Disordered" evidence="13">
    <location>
        <begin position="652"/>
        <end position="716"/>
    </location>
</feature>
<gene>
    <name evidence="15" type="ORF">N7G274_007867</name>
</gene>
<evidence type="ECO:0000256" key="1">
    <source>
        <dbReference type="ARBA" id="ARBA00004123"/>
    </source>
</evidence>
<feature type="compositionally biased region" description="Polar residues" evidence="13">
    <location>
        <begin position="703"/>
        <end position="716"/>
    </location>
</feature>
<evidence type="ECO:0000256" key="5">
    <source>
        <dbReference type="ARBA" id="ARBA00022763"/>
    </source>
</evidence>
<evidence type="ECO:0000313" key="16">
    <source>
        <dbReference type="Proteomes" id="UP001590950"/>
    </source>
</evidence>
<keyword evidence="9" id="KW-0234">DNA repair</keyword>
<evidence type="ECO:0000313" key="15">
    <source>
        <dbReference type="EMBL" id="KAL2039199.1"/>
    </source>
</evidence>
<dbReference type="EMBL" id="JBEFKJ010000026">
    <property type="protein sequence ID" value="KAL2039199.1"/>
    <property type="molecule type" value="Genomic_DNA"/>
</dbReference>
<feature type="compositionally biased region" description="Polar residues" evidence="13">
    <location>
        <begin position="526"/>
        <end position="540"/>
    </location>
</feature>
<comment type="subcellular location">
    <subcellularLocation>
        <location evidence="1">Nucleus</location>
    </subcellularLocation>
</comment>
<accession>A0ABR4A3A1</accession>
<evidence type="ECO:0000256" key="8">
    <source>
        <dbReference type="ARBA" id="ARBA00023172"/>
    </source>
</evidence>
<keyword evidence="4" id="KW-0255">Endonuclease</keyword>
<comment type="caution">
    <text evidence="15">The sequence shown here is derived from an EMBL/GenBank/DDBJ whole genome shotgun (WGS) entry which is preliminary data.</text>
</comment>
<reference evidence="15 16" key="1">
    <citation type="submission" date="2024-09" db="EMBL/GenBank/DDBJ databases">
        <title>Rethinking Asexuality: The Enigmatic Case of Functional Sexual Genes in Lepraria (Stereocaulaceae).</title>
        <authorList>
            <person name="Doellman M."/>
            <person name="Sun Y."/>
            <person name="Barcenas-Pena A."/>
            <person name="Lumbsch H.T."/>
            <person name="Grewe F."/>
        </authorList>
    </citation>
    <scope>NUCLEOTIDE SEQUENCE [LARGE SCALE GENOMIC DNA]</scope>
    <source>
        <strain evidence="15 16">Mercado 3170</strain>
    </source>
</reference>
<sequence length="774" mass="86836">MSTFRGVVDEFPRIRIDDFRDIPGRQPPLARFLSHVHSDHLRGLEAYGGSFIYCSPATKELLIRLEKYHHRINFELGFLGSTKQTYGHLKRRLRTIPLNTSTDIELELGIHIRVTLLDANHCAGAVMFLIENDEKAILYTGDIRSEPWWVNSLIRNPVVLAYSHGHKRLDRIYLDTTFATKDGPYRRFPTKSAGLAELLEKVLKYPKETIFHFNSWTFGYEEVWIALSSTLRSQIHVDQYKCRLYRSLAYITAGENCSYEGSALFGFPCGHRNQAGCLTPAKDVRLHSCERGTRCSTLETADAVYIIPIISRSVEGTVISEVRAGGGARDLIRSHDLELEDLEDDEIAKLKALCIEKAVGPEARRKTLNFISQAFQSGQKVVSLDALDFDTDEQHMPLTDLAARLVKLADQDYVIGPRKISTASDKKHRTAARDFQQEPLPRKIEFPYSRHSSYEELCHLVSVFKPVDVYPCTVDEERWDRNVSMEHLFGHLCSGTAFAHDREMEEILASRVANPKNPKRPRNDDCSQSLASSEQGSVESQRVEGPDANLIGLSRSSRDPTPCPDVSDDSDRIAKRRRVSPPSIEPGQGEGSWGKADMIPSKLTPRSTLCQIRRSFEISGTPGERNATVPDPMTMNPNSHRTIEQRRHVVKDTGNVRHGTQAKPIELSDDDQSSIDTNNDDDDGAGGFLLDQIPEPDAVPDTNHASQSGPETQLSLSDTAFESQETHCAGSGLANIRVRHRKDAFQAAKDLSGRWAVEHSLISSRIDQSEELEL</sequence>
<name>A0ABR4A3A1_9LECA</name>
<dbReference type="PANTHER" id="PTHR23240:SF8">
    <property type="entry name" value="PROTEIN ARTEMIS"/>
    <property type="match status" value="1"/>
</dbReference>
<dbReference type="Pfam" id="PF07522">
    <property type="entry name" value="DRMBL"/>
    <property type="match status" value="1"/>
</dbReference>
<proteinExistence type="inferred from homology"/>
<evidence type="ECO:0000259" key="14">
    <source>
        <dbReference type="Pfam" id="PF07522"/>
    </source>
</evidence>
<feature type="region of interest" description="Disordered" evidence="13">
    <location>
        <begin position="510"/>
        <end position="607"/>
    </location>
</feature>
<keyword evidence="5" id="KW-0227">DNA damage</keyword>
<keyword evidence="7" id="KW-0269">Exonuclease</keyword>
<feature type="region of interest" description="Disordered" evidence="13">
    <location>
        <begin position="619"/>
        <end position="639"/>
    </location>
</feature>